<dbReference type="EMBL" id="AP004759">
    <property type="protein sequence ID" value="BAD03459.1"/>
    <property type="molecule type" value="Genomic_DNA"/>
</dbReference>
<reference evidence="3" key="2">
    <citation type="submission" date="2002-07" db="EMBL/GenBank/DDBJ databases">
        <title>Oryza sativa nipponbare(GA3) genomic DNA, chromosome 8, BAC clone:OSJNBa0049I01.</title>
        <authorList>
            <person name="Sasaki T."/>
            <person name="Matsumoto T."/>
            <person name="Katayose Y."/>
        </authorList>
    </citation>
    <scope>NUCLEOTIDE SEQUENCE</scope>
</reference>
<dbReference type="EMBL" id="AP005490">
    <property type="protein sequence ID" value="BAD03632.1"/>
    <property type="molecule type" value="Genomic_DNA"/>
</dbReference>
<dbReference type="AlphaFoldDB" id="Q6Z0H4"/>
<accession>Q6Z0H4</accession>
<proteinExistence type="predicted"/>
<protein>
    <submittedName>
        <fullName evidence="3">Uncharacterized protein</fullName>
    </submittedName>
</protein>
<dbReference type="Proteomes" id="UP000000763">
    <property type="component" value="Chromosome 8"/>
</dbReference>
<evidence type="ECO:0000313" key="3">
    <source>
        <dbReference type="EMBL" id="BAD03632.1"/>
    </source>
</evidence>
<reference evidence="4" key="4">
    <citation type="journal article" date="2008" name="Nucleic Acids Res.">
        <title>The rice annotation project database (RAP-DB): 2008 update.</title>
        <authorList>
            <consortium name="The rice annotation project (RAP)"/>
        </authorList>
    </citation>
    <scope>GENOME REANNOTATION</scope>
    <source>
        <strain evidence="4">cv. Nipponbare</strain>
    </source>
</reference>
<organism evidence="3 4">
    <name type="scientific">Oryza sativa subsp. japonica</name>
    <name type="common">Rice</name>
    <dbReference type="NCBI Taxonomy" id="39947"/>
    <lineage>
        <taxon>Eukaryota</taxon>
        <taxon>Viridiplantae</taxon>
        <taxon>Streptophyta</taxon>
        <taxon>Embryophyta</taxon>
        <taxon>Tracheophyta</taxon>
        <taxon>Spermatophyta</taxon>
        <taxon>Magnoliopsida</taxon>
        <taxon>Liliopsida</taxon>
        <taxon>Poales</taxon>
        <taxon>Poaceae</taxon>
        <taxon>BOP clade</taxon>
        <taxon>Oryzoideae</taxon>
        <taxon>Oryzeae</taxon>
        <taxon>Oryzinae</taxon>
        <taxon>Oryza</taxon>
        <taxon>Oryza sativa</taxon>
    </lineage>
</organism>
<name>Q6Z0H4_ORYSJ</name>
<feature type="compositionally biased region" description="Basic and acidic residues" evidence="1">
    <location>
        <begin position="47"/>
        <end position="56"/>
    </location>
</feature>
<evidence type="ECO:0000256" key="1">
    <source>
        <dbReference type="SAM" id="MobiDB-lite"/>
    </source>
</evidence>
<feature type="region of interest" description="Disordered" evidence="1">
    <location>
        <begin position="22"/>
        <end position="109"/>
    </location>
</feature>
<feature type="compositionally biased region" description="Acidic residues" evidence="1">
    <location>
        <begin position="34"/>
        <end position="46"/>
    </location>
</feature>
<gene>
    <name evidence="3" type="ORF">OSJNBa0049I01.21</name>
    <name evidence="2" type="ORF">P0670E08.32</name>
</gene>
<evidence type="ECO:0000313" key="4">
    <source>
        <dbReference type="Proteomes" id="UP000000763"/>
    </source>
</evidence>
<reference evidence="4" key="3">
    <citation type="journal article" date="2005" name="Nature">
        <title>The map-based sequence of the rice genome.</title>
        <authorList>
            <consortium name="International rice genome sequencing project (IRGSP)"/>
            <person name="Matsumoto T."/>
            <person name="Wu J."/>
            <person name="Kanamori H."/>
            <person name="Katayose Y."/>
            <person name="Fujisawa M."/>
            <person name="Namiki N."/>
            <person name="Mizuno H."/>
            <person name="Yamamoto K."/>
            <person name="Antonio B.A."/>
            <person name="Baba T."/>
            <person name="Sakata K."/>
            <person name="Nagamura Y."/>
            <person name="Aoki H."/>
            <person name="Arikawa K."/>
            <person name="Arita K."/>
            <person name="Bito T."/>
            <person name="Chiden Y."/>
            <person name="Fujitsuka N."/>
            <person name="Fukunaka R."/>
            <person name="Hamada M."/>
            <person name="Harada C."/>
            <person name="Hayashi A."/>
            <person name="Hijishita S."/>
            <person name="Honda M."/>
            <person name="Hosokawa S."/>
            <person name="Ichikawa Y."/>
            <person name="Idonuma A."/>
            <person name="Iijima M."/>
            <person name="Ikeda M."/>
            <person name="Ikeno M."/>
            <person name="Ito K."/>
            <person name="Ito S."/>
            <person name="Ito T."/>
            <person name="Ito Y."/>
            <person name="Ito Y."/>
            <person name="Iwabuchi A."/>
            <person name="Kamiya K."/>
            <person name="Karasawa W."/>
            <person name="Kurita K."/>
            <person name="Katagiri S."/>
            <person name="Kikuta A."/>
            <person name="Kobayashi H."/>
            <person name="Kobayashi N."/>
            <person name="Machita K."/>
            <person name="Maehara T."/>
            <person name="Masukawa M."/>
            <person name="Mizubayashi T."/>
            <person name="Mukai Y."/>
            <person name="Nagasaki H."/>
            <person name="Nagata Y."/>
            <person name="Naito S."/>
            <person name="Nakashima M."/>
            <person name="Nakama Y."/>
            <person name="Nakamichi Y."/>
            <person name="Nakamura M."/>
            <person name="Meguro A."/>
            <person name="Negishi M."/>
            <person name="Ohta I."/>
            <person name="Ohta T."/>
            <person name="Okamoto M."/>
            <person name="Ono N."/>
            <person name="Saji S."/>
            <person name="Sakaguchi M."/>
            <person name="Sakai K."/>
            <person name="Shibata M."/>
            <person name="Shimokawa T."/>
            <person name="Song J."/>
            <person name="Takazaki Y."/>
            <person name="Terasawa K."/>
            <person name="Tsugane M."/>
            <person name="Tsuji K."/>
            <person name="Ueda S."/>
            <person name="Waki K."/>
            <person name="Yamagata H."/>
            <person name="Yamamoto M."/>
            <person name="Yamamoto S."/>
            <person name="Yamane H."/>
            <person name="Yoshiki S."/>
            <person name="Yoshihara R."/>
            <person name="Yukawa K."/>
            <person name="Zhong H."/>
            <person name="Yano M."/>
            <person name="Yuan Q."/>
            <person name="Ouyang S."/>
            <person name="Liu J."/>
            <person name="Jones K.M."/>
            <person name="Gansberger K."/>
            <person name="Moffat K."/>
            <person name="Hill J."/>
            <person name="Bera J."/>
            <person name="Fadrosh D."/>
            <person name="Jin S."/>
            <person name="Johri S."/>
            <person name="Kim M."/>
            <person name="Overton L."/>
            <person name="Reardon M."/>
            <person name="Tsitrin T."/>
            <person name="Vuong H."/>
            <person name="Weaver B."/>
            <person name="Ciecko A."/>
            <person name="Tallon L."/>
            <person name="Jackson J."/>
            <person name="Pai G."/>
            <person name="Aken S.V."/>
            <person name="Utterback T."/>
            <person name="Reidmuller S."/>
            <person name="Feldblyum T."/>
            <person name="Hsiao J."/>
            <person name="Zismann V."/>
            <person name="Iobst S."/>
            <person name="de Vazeille A.R."/>
            <person name="Buell C.R."/>
            <person name="Ying K."/>
            <person name="Li Y."/>
            <person name="Lu T."/>
            <person name="Huang Y."/>
            <person name="Zhao Q."/>
            <person name="Feng Q."/>
            <person name="Zhang L."/>
            <person name="Zhu J."/>
            <person name="Weng Q."/>
            <person name="Mu J."/>
            <person name="Lu Y."/>
            <person name="Fan D."/>
            <person name="Liu Y."/>
            <person name="Guan J."/>
            <person name="Zhang Y."/>
            <person name="Yu S."/>
            <person name="Liu X."/>
            <person name="Zhang Y."/>
            <person name="Hong G."/>
            <person name="Han B."/>
            <person name="Choisne N."/>
            <person name="Demange N."/>
            <person name="Orjeda G."/>
            <person name="Samain S."/>
            <person name="Cattolico L."/>
            <person name="Pelletier E."/>
            <person name="Couloux A."/>
            <person name="Segurens B."/>
            <person name="Wincker P."/>
            <person name="D'Hont A."/>
            <person name="Scarpelli C."/>
            <person name="Weissenbach J."/>
            <person name="Salanoubat M."/>
            <person name="Quetier F."/>
            <person name="Yu Y."/>
            <person name="Kim H.R."/>
            <person name="Rambo T."/>
            <person name="Currie J."/>
            <person name="Collura K."/>
            <person name="Luo M."/>
            <person name="Yang T."/>
            <person name="Ammiraju J.S.S."/>
            <person name="Engler F."/>
            <person name="Soderlund C."/>
            <person name="Wing R.A."/>
            <person name="Palmer L.E."/>
            <person name="de la Bastide M."/>
            <person name="Spiegel L."/>
            <person name="Nascimento L."/>
            <person name="Zutavern T."/>
            <person name="O'Shaughnessy A."/>
            <person name="Dike S."/>
            <person name="Dedhia N."/>
            <person name="Preston R."/>
            <person name="Balija V."/>
            <person name="McCombie W.R."/>
            <person name="Chow T."/>
            <person name="Chen H."/>
            <person name="Chung M."/>
            <person name="Chen C."/>
            <person name="Shaw J."/>
            <person name="Wu H."/>
            <person name="Hsiao K."/>
            <person name="Chao Y."/>
            <person name="Chu M."/>
            <person name="Cheng C."/>
            <person name="Hour A."/>
            <person name="Lee P."/>
            <person name="Lin S."/>
            <person name="Lin Y."/>
            <person name="Liou J."/>
            <person name="Liu S."/>
            <person name="Hsing Y."/>
            <person name="Raghuvanshi S."/>
            <person name="Mohanty A."/>
            <person name="Bharti A.K."/>
            <person name="Gaur A."/>
            <person name="Gupta V."/>
            <person name="Kumar D."/>
            <person name="Ravi V."/>
            <person name="Vij S."/>
            <person name="Kapur A."/>
            <person name="Khurana P."/>
            <person name="Khurana P."/>
            <person name="Khurana J.P."/>
            <person name="Tyagi A.K."/>
            <person name="Gaikwad K."/>
            <person name="Singh A."/>
            <person name="Dalal V."/>
            <person name="Srivastava S."/>
            <person name="Dixit A."/>
            <person name="Pal A.K."/>
            <person name="Ghazi I.A."/>
            <person name="Yadav M."/>
            <person name="Pandit A."/>
            <person name="Bhargava A."/>
            <person name="Sureshbabu K."/>
            <person name="Batra K."/>
            <person name="Sharma T.R."/>
            <person name="Mohapatra T."/>
            <person name="Singh N.K."/>
            <person name="Messing J."/>
            <person name="Nelson A.B."/>
            <person name="Fuks G."/>
            <person name="Kavchok S."/>
            <person name="Keizer G."/>
            <person name="Linton E."/>
            <person name="Llaca V."/>
            <person name="Song R."/>
            <person name="Tanyolac B."/>
            <person name="Young S."/>
            <person name="Ho-Il K."/>
            <person name="Hahn J.H."/>
            <person name="Sangsakoo G."/>
            <person name="Vanavichit A."/>
            <person name="de Mattos Luiz.A.T."/>
            <person name="Zimmer P.D."/>
            <person name="Malone G."/>
            <person name="Dellagostin O."/>
            <person name="de Oliveira A.C."/>
            <person name="Bevan M."/>
            <person name="Bancroft I."/>
            <person name="Minx P."/>
            <person name="Cordum H."/>
            <person name="Wilson R."/>
            <person name="Cheng Z."/>
            <person name="Jin W."/>
            <person name="Jiang J."/>
            <person name="Leong S.A."/>
            <person name="Iwama H."/>
            <person name="Gojobori T."/>
            <person name="Itoh T."/>
            <person name="Niimura Y."/>
            <person name="Fujii Y."/>
            <person name="Habara T."/>
            <person name="Sakai H."/>
            <person name="Sato Y."/>
            <person name="Wilson G."/>
            <person name="Kumar K."/>
            <person name="McCouch S."/>
            <person name="Juretic N."/>
            <person name="Hoen D."/>
            <person name="Wright S."/>
            <person name="Bruskiewich R."/>
            <person name="Bureau T."/>
            <person name="Miyao A."/>
            <person name="Hirochika H."/>
            <person name="Nishikawa T."/>
            <person name="Kadowaki K."/>
            <person name="Sugiura M."/>
            <person name="Burr B."/>
            <person name="Sasaki T."/>
        </authorList>
    </citation>
    <scope>NUCLEOTIDE SEQUENCE [LARGE SCALE GENOMIC DNA]</scope>
    <source>
        <strain evidence="4">cv. Nipponbare</strain>
    </source>
</reference>
<sequence length="109" mass="12409">MGDTQFYFVLPTHSVFAIDVARRALPTSLQRGDNDEDDDDEEEEREEAVAKWRRNGDTGAPLPTAAARHPCSPLATARQLSPLHRDEERGDGEGEKEEEEEEFRLRKDE</sequence>
<reference evidence="2" key="1">
    <citation type="submission" date="2002-02" db="EMBL/GenBank/DDBJ databases">
        <title>Oryza sativa nipponbare(GA3) genomic DNA, chromosome 8, PAC clone:P0670E08.</title>
        <authorList>
            <person name="Sasaki T."/>
            <person name="Matsumoto T."/>
            <person name="Yamamoto K."/>
        </authorList>
    </citation>
    <scope>NUCLEOTIDE SEQUENCE</scope>
</reference>
<feature type="compositionally biased region" description="Basic and acidic residues" evidence="1">
    <location>
        <begin position="83"/>
        <end position="93"/>
    </location>
</feature>
<evidence type="ECO:0000313" key="2">
    <source>
        <dbReference type="EMBL" id="BAD03459.1"/>
    </source>
</evidence>